<dbReference type="SUPFAM" id="SSF48371">
    <property type="entry name" value="ARM repeat"/>
    <property type="match status" value="1"/>
</dbReference>
<feature type="domain" description="MROH2B-like N-terminal HEAT-repeats" evidence="1">
    <location>
        <begin position="39"/>
        <end position="242"/>
    </location>
</feature>
<dbReference type="PANTHER" id="PTHR23120:SF0">
    <property type="entry name" value="MAESTRO HEAT-LIKE REPEAT FAMILY MEMBER 1"/>
    <property type="match status" value="1"/>
</dbReference>
<dbReference type="eggNOG" id="KOG2032">
    <property type="taxonomic scope" value="Eukaryota"/>
</dbReference>
<dbReference type="InterPro" id="IPR016024">
    <property type="entry name" value="ARM-type_fold"/>
</dbReference>
<protein>
    <recommendedName>
        <fullName evidence="1">MROH2B-like N-terminal HEAT-repeats domain-containing protein</fullName>
    </recommendedName>
</protein>
<dbReference type="InterPro" id="IPR056282">
    <property type="entry name" value="MROH2B-like_N_HEAT"/>
</dbReference>
<proteinExistence type="predicted"/>
<keyword evidence="3" id="KW-1185">Reference proteome</keyword>
<dbReference type="OMA" id="IMEYTAN"/>
<dbReference type="Pfam" id="PF23221">
    <property type="entry name" value="HEAT_MROH2B_1st"/>
    <property type="match status" value="1"/>
</dbReference>
<sequence>MASSSSGISIPAPEAVQFLVSSLADESPIVREASMASLKDIAALNPLLVLDCCLAISRGGRRRFGNMAGIFQVMAFAVRALDEKDIDPAFMSKLSRIATAEMISSKELNTDWQRAASALLVSIGSHLPDLMMEEIFLYLSGTNSALPAMVQILADFASADALQFTPRLKGVLVRVLPILGNIRDVHRPIFANAFKCWCQAAWQYSVDFPSHSVLDGDIMSFLNSAFELLLRVWATSRDLKVYLLLHHIFSTTTCTRHIFCYIFRHQLEITLLFLFSFLLIRYTKDQDTALVATCSLHNLLNASLLSETGPPLLDVEICPLIRFLSKACLLFSIGLELEIQLLGELNESIRKLQLFWHC</sequence>
<dbReference type="PANTHER" id="PTHR23120">
    <property type="entry name" value="MAESTRO-RELATED HEAT DOMAIN-CONTAINING"/>
    <property type="match status" value="1"/>
</dbReference>
<dbReference type="InterPro" id="IPR045206">
    <property type="entry name" value="Maestro_heat-like_prot"/>
</dbReference>
<evidence type="ECO:0000313" key="2">
    <source>
        <dbReference type="EMBL" id="ESR55723.1"/>
    </source>
</evidence>
<dbReference type="InParanoid" id="V4T659"/>
<dbReference type="Gramene" id="ESR55723">
    <property type="protein sequence ID" value="ESR55723"/>
    <property type="gene ID" value="CICLE_v10024523mg"/>
</dbReference>
<name>V4T659_CITCL</name>
<dbReference type="GO" id="GO:0005737">
    <property type="term" value="C:cytoplasm"/>
    <property type="evidence" value="ECO:0007669"/>
    <property type="project" value="TreeGrafter"/>
</dbReference>
<dbReference type="Proteomes" id="UP000030687">
    <property type="component" value="Unassembled WGS sequence"/>
</dbReference>
<organism evidence="2 3">
    <name type="scientific">Citrus clementina</name>
    <name type="common">Clementine</name>
    <name type="synonym">Citrus deliciosa x Citrus sinensis</name>
    <dbReference type="NCBI Taxonomy" id="85681"/>
    <lineage>
        <taxon>Eukaryota</taxon>
        <taxon>Viridiplantae</taxon>
        <taxon>Streptophyta</taxon>
        <taxon>Embryophyta</taxon>
        <taxon>Tracheophyta</taxon>
        <taxon>Spermatophyta</taxon>
        <taxon>Magnoliopsida</taxon>
        <taxon>eudicotyledons</taxon>
        <taxon>Gunneridae</taxon>
        <taxon>Pentapetalae</taxon>
        <taxon>rosids</taxon>
        <taxon>malvids</taxon>
        <taxon>Sapindales</taxon>
        <taxon>Rutaceae</taxon>
        <taxon>Aurantioideae</taxon>
        <taxon>Citrus</taxon>
    </lineage>
</organism>
<dbReference type="EMBL" id="KI536661">
    <property type="protein sequence ID" value="ESR55723.1"/>
    <property type="molecule type" value="Genomic_DNA"/>
</dbReference>
<dbReference type="KEGG" id="cic:CICLE_v10024523mg"/>
<reference evidence="2 3" key="1">
    <citation type="submission" date="2013-10" db="EMBL/GenBank/DDBJ databases">
        <authorList>
            <consortium name="International Citrus Genome Consortium"/>
            <person name="Jenkins J."/>
            <person name="Schmutz J."/>
            <person name="Prochnik S."/>
            <person name="Rokhsar D."/>
            <person name="Gmitter F."/>
            <person name="Ollitrault P."/>
            <person name="Machado M."/>
            <person name="Talon M."/>
            <person name="Wincker P."/>
            <person name="Jaillon O."/>
            <person name="Morgante M."/>
        </authorList>
    </citation>
    <scope>NUCLEOTIDE SEQUENCE</scope>
    <source>
        <strain evidence="3">cv. Clemenules</strain>
    </source>
</reference>
<dbReference type="STRING" id="85681.V4T659"/>
<gene>
    <name evidence="2" type="ORF">CICLE_v10024523mg</name>
</gene>
<dbReference type="AlphaFoldDB" id="V4T659"/>
<evidence type="ECO:0000259" key="1">
    <source>
        <dbReference type="Pfam" id="PF23221"/>
    </source>
</evidence>
<accession>V4T659</accession>
<evidence type="ECO:0000313" key="3">
    <source>
        <dbReference type="Proteomes" id="UP000030687"/>
    </source>
</evidence>